<reference evidence="2 3" key="1">
    <citation type="journal article" date="2005" name="Genome Res.">
        <title>Complete genome sequence of the hyperthermophilic archaeon Thermococcus kodakaraensis KOD1 and comparison with Pyrococcus genomes.</title>
        <authorList>
            <person name="Fukui T."/>
            <person name="Atomi H."/>
            <person name="Kanai T."/>
            <person name="Matsumi R."/>
            <person name="Fujiwara S."/>
            <person name="Imanaka T."/>
        </authorList>
    </citation>
    <scope>NUCLEOTIDE SEQUENCE [LARGE SCALE GENOMIC DNA]</scope>
    <source>
        <strain evidence="3">ATCC BAA-918 / JCM 12380 / KOD1</strain>
    </source>
</reference>
<dbReference type="KEGG" id="tko:TK0050"/>
<organism evidence="2 3">
    <name type="scientific">Thermococcus kodakarensis (strain ATCC BAA-918 / JCM 12380 / KOD1)</name>
    <name type="common">Pyrococcus kodakaraensis (strain KOD1)</name>
    <dbReference type="NCBI Taxonomy" id="69014"/>
    <lineage>
        <taxon>Archaea</taxon>
        <taxon>Methanobacteriati</taxon>
        <taxon>Methanobacteriota</taxon>
        <taxon>Thermococci</taxon>
        <taxon>Thermococcales</taxon>
        <taxon>Thermococcaceae</taxon>
        <taxon>Thermococcus</taxon>
    </lineage>
</organism>
<dbReference type="eggNOG" id="arCOG03269">
    <property type="taxonomic scope" value="Archaea"/>
</dbReference>
<dbReference type="PhylomeDB" id="Q5JEE2"/>
<dbReference type="AlphaFoldDB" id="Q5JEE2"/>
<dbReference type="InParanoid" id="Q5JEE2"/>
<dbReference type="RefSeq" id="WP_011249005.1">
    <property type="nucleotide sequence ID" value="NC_006624.1"/>
</dbReference>
<accession>Q5JEE2</accession>
<keyword evidence="1" id="KW-0472">Membrane</keyword>
<protein>
    <submittedName>
        <fullName evidence="2">Hypothetical membrane protein, conserved</fullName>
    </submittedName>
</protein>
<keyword evidence="1" id="KW-0812">Transmembrane</keyword>
<dbReference type="Proteomes" id="UP000000536">
    <property type="component" value="Chromosome"/>
</dbReference>
<evidence type="ECO:0000313" key="2">
    <source>
        <dbReference type="EMBL" id="BAD84239.1"/>
    </source>
</evidence>
<keyword evidence="3" id="KW-1185">Reference proteome</keyword>
<dbReference type="HOGENOM" id="CLU_027397_0_0_2"/>
<dbReference type="Gene3D" id="2.60.40.10">
    <property type="entry name" value="Immunoglobulins"/>
    <property type="match status" value="2"/>
</dbReference>
<dbReference type="EMBL" id="AP006878">
    <property type="protein sequence ID" value="BAD84239.1"/>
    <property type="molecule type" value="Genomic_DNA"/>
</dbReference>
<dbReference type="OrthoDB" id="86238at2157"/>
<dbReference type="EnsemblBacteria" id="BAD84239">
    <property type="protein sequence ID" value="BAD84239"/>
    <property type="gene ID" value="TK0050"/>
</dbReference>
<proteinExistence type="predicted"/>
<feature type="transmembrane region" description="Helical" evidence="1">
    <location>
        <begin position="639"/>
        <end position="660"/>
    </location>
</feature>
<name>Q5JEE2_THEKO</name>
<dbReference type="GeneID" id="78446552"/>
<evidence type="ECO:0000313" key="3">
    <source>
        <dbReference type="Proteomes" id="UP000000536"/>
    </source>
</evidence>
<dbReference type="InterPro" id="IPR013783">
    <property type="entry name" value="Ig-like_fold"/>
</dbReference>
<gene>
    <name evidence="2" type="ordered locus">TK0050</name>
</gene>
<dbReference type="STRING" id="69014.TK0050"/>
<keyword evidence="1" id="KW-1133">Transmembrane helix</keyword>
<sequence>MKKVLLFLTLFFLVSTSVPVSSLSAEAMVKLPGSVTVDGINLRFGDLSIDGKLMVDVYVDGSHYRSLTLSPGENVSINDLKFKYEGAYIGSESFAVISLQYSYLLAGDKLVIGDYRFRVLSVDQKGFKINATYKGESKIFTQSSFKIGHLQVKVNSTPNVFDGILNPGENVTVGDHYVKLVKIWASKSGEKVVSGAVFEIDGNSYTLESGKSQTVGSFVVDLKSATIVGELGEEDCDNCKGYAEVSINLLAVSIDAETVPDAQIKLSPGQTASVGPYILRYDYPLGDAVKASLLNNCGQKLAEGRLRLGEISYVLAYPGAIIGLESISDESAEFIVFLDPSEFPDVTKTANLLMSLEVKDTKIKQYVPFDVVLRVKNTGSVALKNALITFEPSKGLKLVSDNTVSIDSIAPGKEAAFTFKVVPIQNGTVELGKAYATVLAPFELACGQCTILTFTSNTANVTVEPSTIKYNVSPTGPESVPVGTPFNLSITVENKGDVSIPANLSIRIPPGVGVELSKDMALKDGAVVVPLSLGPGDKETLVLELVPSSPGNYSITALVETPYGEYSPVKFFFTVISSKTTVITKTEHVTETVSPVETSQGNKTTVTATITNVTTTTEYKTETTTSTVEVPYTPLTTKLLWFGVGVAIGVGVIIGIAWYMSRSS</sequence>
<evidence type="ECO:0000256" key="1">
    <source>
        <dbReference type="SAM" id="Phobius"/>
    </source>
</evidence>
<dbReference type="PATRIC" id="fig|69014.16.peg.50"/>